<gene>
    <name evidence="1" type="ORF">INT45_014101</name>
</gene>
<sequence>MRGVTFQWVYQSGTEWMPFDARSNLAVEIMFAKSAQGQVFVNGFWAYINPGDLFMVYNSMRLYMP</sequence>
<protein>
    <recommendedName>
        <fullName evidence="3">WWE domain-containing protein</fullName>
    </recommendedName>
</protein>
<dbReference type="EMBL" id="JAEPRB010000089">
    <property type="protein sequence ID" value="KAG2222204.1"/>
    <property type="molecule type" value="Genomic_DNA"/>
</dbReference>
<comment type="caution">
    <text evidence="1">The sequence shown here is derived from an EMBL/GenBank/DDBJ whole genome shotgun (WGS) entry which is preliminary data.</text>
</comment>
<evidence type="ECO:0008006" key="3">
    <source>
        <dbReference type="Google" id="ProtNLM"/>
    </source>
</evidence>
<keyword evidence="2" id="KW-1185">Reference proteome</keyword>
<dbReference type="Proteomes" id="UP000646827">
    <property type="component" value="Unassembled WGS sequence"/>
</dbReference>
<evidence type="ECO:0000313" key="1">
    <source>
        <dbReference type="EMBL" id="KAG2222204.1"/>
    </source>
</evidence>
<accession>A0A8H7VPG6</accession>
<dbReference type="OrthoDB" id="2202457at2759"/>
<evidence type="ECO:0000313" key="2">
    <source>
        <dbReference type="Proteomes" id="UP000646827"/>
    </source>
</evidence>
<organism evidence="1 2">
    <name type="scientific">Circinella minor</name>
    <dbReference type="NCBI Taxonomy" id="1195481"/>
    <lineage>
        <taxon>Eukaryota</taxon>
        <taxon>Fungi</taxon>
        <taxon>Fungi incertae sedis</taxon>
        <taxon>Mucoromycota</taxon>
        <taxon>Mucoromycotina</taxon>
        <taxon>Mucoromycetes</taxon>
        <taxon>Mucorales</taxon>
        <taxon>Lichtheimiaceae</taxon>
        <taxon>Circinella</taxon>
    </lineage>
</organism>
<dbReference type="AlphaFoldDB" id="A0A8H7VPG6"/>
<name>A0A8H7VPG6_9FUNG</name>
<proteinExistence type="predicted"/>
<reference evidence="1 2" key="1">
    <citation type="submission" date="2020-12" db="EMBL/GenBank/DDBJ databases">
        <title>Metabolic potential, ecology and presence of endohyphal bacteria is reflected in genomic diversity of Mucoromycotina.</title>
        <authorList>
            <person name="Muszewska A."/>
            <person name="Okrasinska A."/>
            <person name="Steczkiewicz K."/>
            <person name="Drgas O."/>
            <person name="Orlowska M."/>
            <person name="Perlinska-Lenart U."/>
            <person name="Aleksandrzak-Piekarczyk T."/>
            <person name="Szatraj K."/>
            <person name="Zielenkiewicz U."/>
            <person name="Pilsyk S."/>
            <person name="Malc E."/>
            <person name="Mieczkowski P."/>
            <person name="Kruszewska J.S."/>
            <person name="Biernat P."/>
            <person name="Pawlowska J."/>
        </authorList>
    </citation>
    <scope>NUCLEOTIDE SEQUENCE [LARGE SCALE GENOMIC DNA]</scope>
    <source>
        <strain evidence="1 2">CBS 142.35</strain>
    </source>
</reference>